<dbReference type="PATRIC" id="fig|1454004.3.peg.2097"/>
<dbReference type="PANTHER" id="PTHR30547">
    <property type="entry name" value="UNCHARACTERIZED PROTEIN YHCG-RELATED"/>
    <property type="match status" value="1"/>
</dbReference>
<proteinExistence type="predicted"/>
<accession>A0A011QI60</accession>
<dbReference type="InterPro" id="IPR041527">
    <property type="entry name" value="YhcG_N"/>
</dbReference>
<evidence type="ECO:0000259" key="3">
    <source>
        <dbReference type="Pfam" id="PF17761"/>
    </source>
</evidence>
<dbReference type="Pfam" id="PF17761">
    <property type="entry name" value="DUF1016_N"/>
    <property type="match status" value="1"/>
</dbReference>
<evidence type="ECO:0000313" key="4">
    <source>
        <dbReference type="EMBL" id="EXI88755.1"/>
    </source>
</evidence>
<dbReference type="AlphaFoldDB" id="A0A011QI60"/>
<feature type="compositionally biased region" description="Basic and acidic residues" evidence="1">
    <location>
        <begin position="1"/>
        <end position="10"/>
    </location>
</feature>
<feature type="region of interest" description="Disordered" evidence="1">
    <location>
        <begin position="1"/>
        <end position="27"/>
    </location>
</feature>
<feature type="domain" description="YhcG PDDEXK nuclease" evidence="2">
    <location>
        <begin position="199"/>
        <end position="343"/>
    </location>
</feature>
<dbReference type="EMBL" id="JEMY01000025">
    <property type="protein sequence ID" value="EXI88755.1"/>
    <property type="molecule type" value="Genomic_DNA"/>
</dbReference>
<protein>
    <recommendedName>
        <fullName evidence="6">Cytoplasmic protein</fullName>
    </recommendedName>
</protein>
<evidence type="ECO:0000256" key="1">
    <source>
        <dbReference type="SAM" id="MobiDB-lite"/>
    </source>
</evidence>
<dbReference type="Proteomes" id="UP000022141">
    <property type="component" value="Unassembled WGS sequence"/>
</dbReference>
<evidence type="ECO:0000313" key="5">
    <source>
        <dbReference type="Proteomes" id="UP000022141"/>
    </source>
</evidence>
<gene>
    <name evidence="4" type="ORF">AW11_02029</name>
</gene>
<dbReference type="PANTHER" id="PTHR30547:SF5">
    <property type="entry name" value="NUCLEASE YHCG-RELATED"/>
    <property type="match status" value="1"/>
</dbReference>
<dbReference type="Gene3D" id="3.40.1350.10">
    <property type="match status" value="1"/>
</dbReference>
<keyword evidence="5" id="KW-1185">Reference proteome</keyword>
<reference evidence="4" key="1">
    <citation type="submission" date="2014-02" db="EMBL/GenBank/DDBJ databases">
        <title>Expanding our view of genomic diversity in Candidatus Accumulibacter clades.</title>
        <authorList>
            <person name="Skennerton C.T."/>
            <person name="Barr J.J."/>
            <person name="Slater F.R."/>
            <person name="Bond P.L."/>
            <person name="Tyson G.W."/>
        </authorList>
    </citation>
    <scope>NUCLEOTIDE SEQUENCE [LARGE SCALE GENOMIC DNA]</scope>
</reference>
<dbReference type="STRING" id="1454004.AW11_02029"/>
<comment type="caution">
    <text evidence="4">The sequence shown here is derived from an EMBL/GenBank/DDBJ whole genome shotgun (WGS) entry which is preliminary data.</text>
</comment>
<feature type="domain" description="YhcG N-terminal" evidence="3">
    <location>
        <begin position="35"/>
        <end position="170"/>
    </location>
</feature>
<dbReference type="InterPro" id="IPR053148">
    <property type="entry name" value="PD-DEXK-like_domain"/>
</dbReference>
<evidence type="ECO:0000259" key="2">
    <source>
        <dbReference type="Pfam" id="PF06250"/>
    </source>
</evidence>
<organism evidence="4 5">
    <name type="scientific">Accumulibacter regalis</name>
    <dbReference type="NCBI Taxonomy" id="522306"/>
    <lineage>
        <taxon>Bacteria</taxon>
        <taxon>Pseudomonadati</taxon>
        <taxon>Pseudomonadota</taxon>
        <taxon>Betaproteobacteria</taxon>
        <taxon>Candidatus Accumulibacter</taxon>
    </lineage>
</organism>
<dbReference type="GO" id="GO:0003676">
    <property type="term" value="F:nucleic acid binding"/>
    <property type="evidence" value="ECO:0007669"/>
    <property type="project" value="InterPro"/>
</dbReference>
<sequence length="366" mass="42347">MVSRKLHESAKGVIASRKQPSKPSPPQADALLSDLRQLIAEAQRSAAAAVNIGLTMLYWRVGKRIRDEVLGQKRADYGEEIVATLSRQLAAEYGRGFEQKNLRRMLQFAEAFPDETIVATLWRQLSWSHFRELLPLKQPLQREFYAEMSRIEGWSVRTLASRIDSMLYERTALSRQPQELIRLELDALRAKGELSPSLVLKDPYVLDFVGLSDRYMERDLEDAILRELEAFLLELGVGFSFVARQKRLQIDGDDFYVDLLFYNRRLRRLVAVELKLGRFKHAYKSQMELYLRWLDKHEREADERSPLGIILCADKNAEQVELLELDAAGIHVAEYLTVLPPREVLHRRLQQAIESALTRFKPTPEE</sequence>
<name>A0A011QI60_ACCRE</name>
<evidence type="ECO:0008006" key="6">
    <source>
        <dbReference type="Google" id="ProtNLM"/>
    </source>
</evidence>
<dbReference type="Pfam" id="PF06250">
    <property type="entry name" value="YhcG_C"/>
    <property type="match status" value="1"/>
</dbReference>
<dbReference type="eggNOG" id="COG4804">
    <property type="taxonomic scope" value="Bacteria"/>
</dbReference>
<dbReference type="InterPro" id="IPR011856">
    <property type="entry name" value="tRNA_endonuc-like_dom_sf"/>
</dbReference>
<dbReference type="InterPro" id="IPR009362">
    <property type="entry name" value="YhcG_C"/>
</dbReference>